<proteinExistence type="predicted"/>
<evidence type="ECO:0000259" key="1">
    <source>
        <dbReference type="Pfam" id="PF02589"/>
    </source>
</evidence>
<dbReference type="RefSeq" id="WP_194106768.1">
    <property type="nucleotide sequence ID" value="NZ_JADFFM010000002.1"/>
</dbReference>
<comment type="caution">
    <text evidence="2">The sequence shown here is derived from an EMBL/GenBank/DDBJ whole genome shotgun (WGS) entry which is preliminary data.</text>
</comment>
<evidence type="ECO:0000313" key="3">
    <source>
        <dbReference type="Proteomes" id="UP000632774"/>
    </source>
</evidence>
<dbReference type="InterPro" id="IPR037171">
    <property type="entry name" value="NagB/RpiA_transferase-like"/>
</dbReference>
<dbReference type="SUPFAM" id="SSF100950">
    <property type="entry name" value="NagB/RpiA/CoA transferase-like"/>
    <property type="match status" value="1"/>
</dbReference>
<sequence>MSQNTTNTDKEFPLQGARGRILAAVKQNQPDAVALPDISALQGEPVDVVEKFTTVLTTIGGNVKKVSSYDEIAAYVKEYYSADHRVLTLIPELAGITKEVFAPSPAAHHLEDVELAVLKAHFGVAENGAVWITEELMGHRALPFITQHLAIVINANDIVPTMHQAYARIGDARQGFGTFIAGPSKTADIEQSLVIGAHGSRSMTVFLMV</sequence>
<dbReference type="Proteomes" id="UP000632774">
    <property type="component" value="Unassembled WGS sequence"/>
</dbReference>
<feature type="domain" description="LUD" evidence="1">
    <location>
        <begin position="107"/>
        <end position="208"/>
    </location>
</feature>
<dbReference type="InterPro" id="IPR003741">
    <property type="entry name" value="LUD_dom"/>
</dbReference>
<dbReference type="Gene3D" id="3.40.50.10420">
    <property type="entry name" value="NagB/RpiA/CoA transferase-like"/>
    <property type="match status" value="1"/>
</dbReference>
<organism evidence="2 3">
    <name type="scientific">Mucilaginibacter boryungensis</name>
    <dbReference type="NCBI Taxonomy" id="768480"/>
    <lineage>
        <taxon>Bacteria</taxon>
        <taxon>Pseudomonadati</taxon>
        <taxon>Bacteroidota</taxon>
        <taxon>Sphingobacteriia</taxon>
        <taxon>Sphingobacteriales</taxon>
        <taxon>Sphingobacteriaceae</taxon>
        <taxon>Mucilaginibacter</taxon>
    </lineage>
</organism>
<dbReference type="Pfam" id="PF02589">
    <property type="entry name" value="LUD_dom"/>
    <property type="match status" value="1"/>
</dbReference>
<accession>A0ABR9XJA7</accession>
<reference evidence="2 3" key="1">
    <citation type="submission" date="2020-10" db="EMBL/GenBank/DDBJ databases">
        <title>Mucilaginibacter mali sp. nov., isolated from rhizosphere soil of apple orchard.</title>
        <authorList>
            <person name="Lee J.-S."/>
            <person name="Kim H.S."/>
            <person name="Kim J.-S."/>
        </authorList>
    </citation>
    <scope>NUCLEOTIDE SEQUENCE [LARGE SCALE GENOMIC DNA]</scope>
    <source>
        <strain evidence="2 3">KCTC 23157</strain>
    </source>
</reference>
<name>A0ABR9XJA7_9SPHI</name>
<dbReference type="PANTHER" id="PTHR43682:SF1">
    <property type="entry name" value="LACTATE UTILIZATION PROTEIN C"/>
    <property type="match status" value="1"/>
</dbReference>
<protein>
    <submittedName>
        <fullName evidence="2">LUD domain-containing protein</fullName>
    </submittedName>
</protein>
<dbReference type="PANTHER" id="PTHR43682">
    <property type="entry name" value="LACTATE UTILIZATION PROTEIN C"/>
    <property type="match status" value="1"/>
</dbReference>
<dbReference type="EMBL" id="JADFFM010000002">
    <property type="protein sequence ID" value="MBE9667295.1"/>
    <property type="molecule type" value="Genomic_DNA"/>
</dbReference>
<keyword evidence="3" id="KW-1185">Reference proteome</keyword>
<evidence type="ECO:0000313" key="2">
    <source>
        <dbReference type="EMBL" id="MBE9667295.1"/>
    </source>
</evidence>
<dbReference type="InterPro" id="IPR024185">
    <property type="entry name" value="FTHF_cligase-like_sf"/>
</dbReference>
<gene>
    <name evidence="2" type="ORF">IRJ18_13065</name>
</gene>